<dbReference type="Proteomes" id="UP000009168">
    <property type="component" value="Unassembled WGS sequence"/>
</dbReference>
<dbReference type="OrthoDB" id="299008at2759"/>
<dbReference type="PANTHER" id="PTHR31600:SF2">
    <property type="entry name" value="GAMETE ENRICHED GENE 10 PROTEIN-RELATED"/>
    <property type="match status" value="1"/>
</dbReference>
<evidence type="ECO:0000313" key="1">
    <source>
        <dbReference type="EMBL" id="EAS01645.2"/>
    </source>
</evidence>
<keyword evidence="2" id="KW-1185">Reference proteome</keyword>
<proteinExistence type="predicted"/>
<dbReference type="GeneID" id="7840415"/>
<dbReference type="AlphaFoldDB" id="I7LWG0"/>
<dbReference type="RefSeq" id="XP_001021890.2">
    <property type="nucleotide sequence ID" value="XM_001021890.2"/>
</dbReference>
<dbReference type="InParanoid" id="I7LWG0"/>
<dbReference type="EMBL" id="GG662564">
    <property type="protein sequence ID" value="EAS01645.2"/>
    <property type="molecule type" value="Genomic_DNA"/>
</dbReference>
<accession>I7LWG0</accession>
<gene>
    <name evidence="1" type="ORF">TTHERM_00933340</name>
</gene>
<reference evidence="2" key="1">
    <citation type="journal article" date="2006" name="PLoS Biol.">
        <title>Macronuclear genome sequence of the ciliate Tetrahymena thermophila, a model eukaryote.</title>
        <authorList>
            <person name="Eisen J.A."/>
            <person name="Coyne R.S."/>
            <person name="Wu M."/>
            <person name="Wu D."/>
            <person name="Thiagarajan M."/>
            <person name="Wortman J.R."/>
            <person name="Badger J.H."/>
            <person name="Ren Q."/>
            <person name="Amedeo P."/>
            <person name="Jones K.M."/>
            <person name="Tallon L.J."/>
            <person name="Delcher A.L."/>
            <person name="Salzberg S.L."/>
            <person name="Silva J.C."/>
            <person name="Haas B.J."/>
            <person name="Majoros W.H."/>
            <person name="Farzad M."/>
            <person name="Carlton J.M."/>
            <person name="Smith R.K. Jr."/>
            <person name="Garg J."/>
            <person name="Pearlman R.E."/>
            <person name="Karrer K.M."/>
            <person name="Sun L."/>
            <person name="Manning G."/>
            <person name="Elde N.C."/>
            <person name="Turkewitz A.P."/>
            <person name="Asai D.J."/>
            <person name="Wilkes D.E."/>
            <person name="Wang Y."/>
            <person name="Cai H."/>
            <person name="Collins K."/>
            <person name="Stewart B.A."/>
            <person name="Lee S.R."/>
            <person name="Wilamowska K."/>
            <person name="Weinberg Z."/>
            <person name="Ruzzo W.L."/>
            <person name="Wloga D."/>
            <person name="Gaertig J."/>
            <person name="Frankel J."/>
            <person name="Tsao C.-C."/>
            <person name="Gorovsky M.A."/>
            <person name="Keeling P.J."/>
            <person name="Waller R.F."/>
            <person name="Patron N.J."/>
            <person name="Cherry J.M."/>
            <person name="Stover N.A."/>
            <person name="Krieger C.J."/>
            <person name="del Toro C."/>
            <person name="Ryder H.F."/>
            <person name="Williamson S.C."/>
            <person name="Barbeau R.A."/>
            <person name="Hamilton E.P."/>
            <person name="Orias E."/>
        </authorList>
    </citation>
    <scope>NUCLEOTIDE SEQUENCE [LARGE SCALE GENOMIC DNA]</scope>
    <source>
        <strain evidence="2">SB210</strain>
    </source>
</reference>
<protein>
    <submittedName>
        <fullName evidence="1">Uncharacterized protein</fullName>
    </submittedName>
</protein>
<dbReference type="KEGG" id="tet:TTHERM_00933340"/>
<sequence length="737" mass="86503">MDFFCQSNKETYSVQKIIDFLNEQNKMRREINVFQEISLLTMLDVIKKQMQYQLHLRINDNEIQKSILQINNYVIYEQEKDVINQLLLQSIDLKIQIYEKMRKQFQDISELEEINFNTNENLRSLEKKIVGLYNRFPNKKNQNYLCFYLTEIQNNFKKALDVSRQVRLNGYEGDFTIQHKNNVMDIFGSDVVSATITMGKVWGRIQRVSDQLPSVLGYKKQEFQYINHIKEIMPVTIAKIHDDLIKYLMTTGQDNIIHSRRDLFLRNKNNYLVRAQIFISLNLHYKEELPYVAFAKIIPTYSGFFVVNSNGIIEGIDQNTLEKFGFVGKYKINCLPAYISFDIRQFFANYDSLINSIDPQLNYLQKEKVPFIFPNNNHPIMMSLIQHSIEQSEVKQNKNENIQATQTEINAEDQFMNLSKQSNAYQKKNQQLFESNISPTKQANQKDQNFTKYYIDINVEKRDLHILTGKYCYFVIEIKNAILAQDDNTSKPESQSQFSNKVVQFSEKQNSQNFKFNQNIKNKAAKEYHSTLKQSYHKNQSNLEEIRDSESLIQEDIGLSKINTTRQFKNGQFQQINEDQPKDLFIVNESFDNIKPIQNLSNIQQQNSELKDKELSFNQDQSQFFQNDQLLSIPSNLYKNNKPSSISSYSKQQISNIYQNIDLSGQIAQNELELYQDNLQKEEKIILTRSSSTFSDTQEEKKVQFNIKDKAQGEITSVASTTSNISKFIDNWICKNN</sequence>
<organism evidence="1 2">
    <name type="scientific">Tetrahymena thermophila (strain SB210)</name>
    <dbReference type="NCBI Taxonomy" id="312017"/>
    <lineage>
        <taxon>Eukaryota</taxon>
        <taxon>Sar</taxon>
        <taxon>Alveolata</taxon>
        <taxon>Ciliophora</taxon>
        <taxon>Intramacronucleata</taxon>
        <taxon>Oligohymenophorea</taxon>
        <taxon>Hymenostomatida</taxon>
        <taxon>Tetrahymenina</taxon>
        <taxon>Tetrahymenidae</taxon>
        <taxon>Tetrahymena</taxon>
    </lineage>
</organism>
<name>I7LWG0_TETTS</name>
<dbReference type="InterPro" id="IPR052994">
    <property type="entry name" value="Tiny_macrocysts_regulators"/>
</dbReference>
<dbReference type="PANTHER" id="PTHR31600">
    <property type="entry name" value="TINY MACROCYSTS PROTEIN B-RELATED"/>
    <property type="match status" value="1"/>
</dbReference>
<evidence type="ECO:0000313" key="2">
    <source>
        <dbReference type="Proteomes" id="UP000009168"/>
    </source>
</evidence>